<feature type="domain" description="Glycosyltransferase 2-like" evidence="1">
    <location>
        <begin position="9"/>
        <end position="126"/>
    </location>
</feature>
<dbReference type="SUPFAM" id="SSF53448">
    <property type="entry name" value="Nucleotide-diphospho-sugar transferases"/>
    <property type="match status" value="1"/>
</dbReference>
<sequence length="331" mass="37746">MPVITVAAVIPLFNGAAFIREALESVFAQSEPPNEIIVVDDGSTDNGAAVVEELAKTHPVVLLRKANGGQSSARNLAIQNCQSSHIALLDQDDAWYPEHLAILKRPFERASPTDRLALVYGNLDHVDVTGQMVAHSCLDIFSTKHPRTTLEQCIGQDMFILPGASLIDRKVILEAGRFDEQLSGYEDDDLFLRIFRRGYRSTYIDQPVTRWRIHSSSTSYSMKMAVSRMIYYRKLKGMFPNEPRLHTHWLRDLIAPRFFRSTIQDFIGGSRLGDVPRMERTWADIQEIASELPRRPRKRIRRVAPIINLTYRGRFANIARLLLRYAASRRK</sequence>
<dbReference type="RefSeq" id="WP_184771002.1">
    <property type="nucleotide sequence ID" value="NZ_JACHGI010000010.1"/>
</dbReference>
<evidence type="ECO:0000259" key="1">
    <source>
        <dbReference type="Pfam" id="PF00535"/>
    </source>
</evidence>
<reference evidence="2 3" key="1">
    <citation type="submission" date="2020-08" db="EMBL/GenBank/DDBJ databases">
        <title>Genomic Encyclopedia of Type Strains, Phase IV (KMG-IV): sequencing the most valuable type-strain genomes for metagenomic binning, comparative biology and taxonomic classification.</title>
        <authorList>
            <person name="Goeker M."/>
        </authorList>
    </citation>
    <scope>NUCLEOTIDE SEQUENCE [LARGE SCALE GENOMIC DNA]</scope>
    <source>
        <strain evidence="2 3">DSM 17454</strain>
    </source>
</reference>
<dbReference type="Proteomes" id="UP000532373">
    <property type="component" value="Unassembled WGS sequence"/>
</dbReference>
<accession>A0A8E1WHH4</accession>
<dbReference type="PANTHER" id="PTHR43685:SF2">
    <property type="entry name" value="GLYCOSYLTRANSFERASE 2-LIKE DOMAIN-CONTAINING PROTEIN"/>
    <property type="match status" value="1"/>
</dbReference>
<dbReference type="Pfam" id="PF00535">
    <property type="entry name" value="Glycos_transf_2"/>
    <property type="match status" value="1"/>
</dbReference>
<evidence type="ECO:0000313" key="3">
    <source>
        <dbReference type="Proteomes" id="UP000532373"/>
    </source>
</evidence>
<organism evidence="2 3">
    <name type="scientific">Aminobacter carboxidus</name>
    <dbReference type="NCBI Taxonomy" id="376165"/>
    <lineage>
        <taxon>Bacteria</taxon>
        <taxon>Pseudomonadati</taxon>
        <taxon>Pseudomonadota</taxon>
        <taxon>Alphaproteobacteria</taxon>
        <taxon>Hyphomicrobiales</taxon>
        <taxon>Phyllobacteriaceae</taxon>
        <taxon>Aminobacter</taxon>
    </lineage>
</organism>
<comment type="caution">
    <text evidence="2">The sequence shown here is derived from an EMBL/GenBank/DDBJ whole genome shotgun (WGS) entry which is preliminary data.</text>
</comment>
<dbReference type="InterPro" id="IPR029044">
    <property type="entry name" value="Nucleotide-diphossugar_trans"/>
</dbReference>
<evidence type="ECO:0000313" key="2">
    <source>
        <dbReference type="EMBL" id="MBB6468468.1"/>
    </source>
</evidence>
<dbReference type="Gene3D" id="3.90.550.10">
    <property type="entry name" value="Spore Coat Polysaccharide Biosynthesis Protein SpsA, Chain A"/>
    <property type="match status" value="1"/>
</dbReference>
<dbReference type="InterPro" id="IPR001173">
    <property type="entry name" value="Glyco_trans_2-like"/>
</dbReference>
<gene>
    <name evidence="2" type="ORF">HNQ96_004352</name>
</gene>
<name>A0A8E1WHH4_9HYPH</name>
<protein>
    <submittedName>
        <fullName evidence="2">Glycosyltransferase involved in cell wall biosynthesis</fullName>
    </submittedName>
</protein>
<dbReference type="PANTHER" id="PTHR43685">
    <property type="entry name" value="GLYCOSYLTRANSFERASE"/>
    <property type="match status" value="1"/>
</dbReference>
<dbReference type="InterPro" id="IPR050834">
    <property type="entry name" value="Glycosyltransf_2"/>
</dbReference>
<dbReference type="EMBL" id="JACHGI010000010">
    <property type="protein sequence ID" value="MBB6468468.1"/>
    <property type="molecule type" value="Genomic_DNA"/>
</dbReference>
<dbReference type="AlphaFoldDB" id="A0A8E1WHH4"/>
<proteinExistence type="predicted"/>